<dbReference type="NCBIfam" id="TIGR00231">
    <property type="entry name" value="small_GTP"/>
    <property type="match status" value="1"/>
</dbReference>
<evidence type="ECO:0000256" key="1">
    <source>
        <dbReference type="ARBA" id="ARBA00022741"/>
    </source>
</evidence>
<keyword evidence="3" id="KW-1185">Reference proteome</keyword>
<dbReference type="PROSITE" id="PS51421">
    <property type="entry name" value="RAS"/>
    <property type="match status" value="1"/>
</dbReference>
<evidence type="ECO:0000313" key="3">
    <source>
        <dbReference type="Proteomes" id="UP000179807"/>
    </source>
</evidence>
<dbReference type="VEuPathDB" id="TrichDB:TRFO_21432"/>
<reference evidence="2" key="1">
    <citation type="submission" date="2016-10" db="EMBL/GenBank/DDBJ databases">
        <authorList>
            <person name="Benchimol M."/>
            <person name="Almeida L.G."/>
            <person name="Vasconcelos A.T."/>
            <person name="Perreira-Neves A."/>
            <person name="Rosa I.A."/>
            <person name="Tasca T."/>
            <person name="Bogo M.R."/>
            <person name="de Souza W."/>
        </authorList>
    </citation>
    <scope>NUCLEOTIDE SEQUENCE [LARGE SCALE GENOMIC DNA]</scope>
    <source>
        <strain evidence="2">K</strain>
    </source>
</reference>
<accession>A0A1J4KF25</accession>
<dbReference type="SUPFAM" id="SSF52540">
    <property type="entry name" value="P-loop containing nucleoside triphosphate hydrolases"/>
    <property type="match status" value="1"/>
</dbReference>
<dbReference type="InterPro" id="IPR001806">
    <property type="entry name" value="Small_GTPase"/>
</dbReference>
<dbReference type="InterPro" id="IPR005225">
    <property type="entry name" value="Small_GTP-bd"/>
</dbReference>
<dbReference type="AlphaFoldDB" id="A0A1J4KF25"/>
<dbReference type="GO" id="GO:0005525">
    <property type="term" value="F:GTP binding"/>
    <property type="evidence" value="ECO:0007669"/>
    <property type="project" value="InterPro"/>
</dbReference>
<protein>
    <submittedName>
        <fullName evidence="2">Ras-related protein Rab-5A</fullName>
    </submittedName>
</protein>
<dbReference type="OrthoDB" id="63533at2759"/>
<dbReference type="PRINTS" id="PR00449">
    <property type="entry name" value="RASTRNSFRMNG"/>
</dbReference>
<dbReference type="CDD" id="cd00154">
    <property type="entry name" value="Rab"/>
    <property type="match status" value="1"/>
</dbReference>
<dbReference type="SMART" id="SM00175">
    <property type="entry name" value="RAB"/>
    <property type="match status" value="1"/>
</dbReference>
<dbReference type="EMBL" id="MLAK01000634">
    <property type="protein sequence ID" value="OHT09626.1"/>
    <property type="molecule type" value="Genomic_DNA"/>
</dbReference>
<dbReference type="RefSeq" id="XP_068362762.1">
    <property type="nucleotide sequence ID" value="XM_068501966.1"/>
</dbReference>
<dbReference type="SMART" id="SM00174">
    <property type="entry name" value="RHO"/>
    <property type="match status" value="1"/>
</dbReference>
<comment type="caution">
    <text evidence="2">The sequence shown here is derived from an EMBL/GenBank/DDBJ whole genome shotgun (WGS) entry which is preliminary data.</text>
</comment>
<dbReference type="PROSITE" id="PS51419">
    <property type="entry name" value="RAB"/>
    <property type="match status" value="1"/>
</dbReference>
<dbReference type="SMART" id="SM00173">
    <property type="entry name" value="RAS"/>
    <property type="match status" value="1"/>
</dbReference>
<sequence length="192" mass="21339">MTNEFKVVTVGDSGVGKTSLVNQFYSNTFNVDTKPTVGAAYLKCSVNIDDDSKVLLNIWDTAGQEKFHSLISLYIRNANACIIVCDITNELAFQNVEKLYKSLIETLEKKALIYICANKIDLEDQIDTTKIEEFAEKNKLSFFKTSAMTGSGVNELFFCIAAELLKNSGNFGKDDGIVNTELIENNNNKKCC</sequence>
<dbReference type="PROSITE" id="PS51417">
    <property type="entry name" value="ARF"/>
    <property type="match status" value="1"/>
</dbReference>
<evidence type="ECO:0000313" key="2">
    <source>
        <dbReference type="EMBL" id="OHT09626.1"/>
    </source>
</evidence>
<organism evidence="2 3">
    <name type="scientific">Tritrichomonas foetus</name>
    <dbReference type="NCBI Taxonomy" id="1144522"/>
    <lineage>
        <taxon>Eukaryota</taxon>
        <taxon>Metamonada</taxon>
        <taxon>Parabasalia</taxon>
        <taxon>Tritrichomonadida</taxon>
        <taxon>Tritrichomonadidae</taxon>
        <taxon>Tritrichomonas</taxon>
    </lineage>
</organism>
<dbReference type="GO" id="GO:0003924">
    <property type="term" value="F:GTPase activity"/>
    <property type="evidence" value="ECO:0007669"/>
    <property type="project" value="InterPro"/>
</dbReference>
<dbReference type="Pfam" id="PF00071">
    <property type="entry name" value="Ras"/>
    <property type="match status" value="1"/>
</dbReference>
<dbReference type="Gene3D" id="3.40.50.300">
    <property type="entry name" value="P-loop containing nucleotide triphosphate hydrolases"/>
    <property type="match status" value="1"/>
</dbReference>
<keyword evidence="1" id="KW-0547">Nucleotide-binding</keyword>
<dbReference type="FunFam" id="3.40.50.300:FF:001462">
    <property type="entry name" value="Small GTP-binding protein, putative"/>
    <property type="match status" value="1"/>
</dbReference>
<dbReference type="GeneID" id="94836670"/>
<gene>
    <name evidence="2" type="primary">RAB5A</name>
    <name evidence="2" type="ORF">TRFO_21432</name>
</gene>
<dbReference type="SMART" id="SM00176">
    <property type="entry name" value="RAN"/>
    <property type="match status" value="1"/>
</dbReference>
<dbReference type="InterPro" id="IPR027417">
    <property type="entry name" value="P-loop_NTPase"/>
</dbReference>
<dbReference type="PANTHER" id="PTHR47978">
    <property type="match status" value="1"/>
</dbReference>
<dbReference type="Proteomes" id="UP000179807">
    <property type="component" value="Unassembled WGS sequence"/>
</dbReference>
<proteinExistence type="predicted"/>
<name>A0A1J4KF25_9EUKA</name>